<feature type="transmembrane region" description="Helical" evidence="1">
    <location>
        <begin position="99"/>
        <end position="119"/>
    </location>
</feature>
<keyword evidence="5" id="KW-1185">Reference proteome</keyword>
<reference evidence="4 5" key="1">
    <citation type="submission" date="2023-12" db="EMBL/GenBank/DDBJ databases">
        <title>Novel species of the genus Arcicella isolated from rivers.</title>
        <authorList>
            <person name="Lu H."/>
        </authorList>
    </citation>
    <scope>NUCLEOTIDE SEQUENCE [LARGE SCALE GENOMIC DNA]</scope>
    <source>
        <strain evidence="4 5">LMG 21963</strain>
    </source>
</reference>
<keyword evidence="1" id="KW-1133">Transmembrane helix</keyword>
<dbReference type="Gene3D" id="2.60.120.1440">
    <property type="match status" value="1"/>
</dbReference>
<feature type="domain" description="FecR protein" evidence="2">
    <location>
        <begin position="140"/>
        <end position="234"/>
    </location>
</feature>
<dbReference type="Gene3D" id="3.55.50.30">
    <property type="match status" value="1"/>
</dbReference>
<organism evidence="4 5">
    <name type="scientific">Arcicella aquatica</name>
    <dbReference type="NCBI Taxonomy" id="217141"/>
    <lineage>
        <taxon>Bacteria</taxon>
        <taxon>Pseudomonadati</taxon>
        <taxon>Bacteroidota</taxon>
        <taxon>Cytophagia</taxon>
        <taxon>Cytophagales</taxon>
        <taxon>Flectobacillaceae</taxon>
        <taxon>Arcicella</taxon>
    </lineage>
</organism>
<evidence type="ECO:0000259" key="2">
    <source>
        <dbReference type="Pfam" id="PF04773"/>
    </source>
</evidence>
<evidence type="ECO:0000259" key="3">
    <source>
        <dbReference type="Pfam" id="PF16344"/>
    </source>
</evidence>
<dbReference type="Pfam" id="PF04773">
    <property type="entry name" value="FecR"/>
    <property type="match status" value="1"/>
</dbReference>
<dbReference type="EMBL" id="JAYFUL010000004">
    <property type="protein sequence ID" value="MEA5256942.1"/>
    <property type="molecule type" value="Genomic_DNA"/>
</dbReference>
<dbReference type="PANTHER" id="PTHR30273:SF2">
    <property type="entry name" value="PROTEIN FECR"/>
    <property type="match status" value="1"/>
</dbReference>
<dbReference type="InterPro" id="IPR012373">
    <property type="entry name" value="Ferrdict_sens_TM"/>
</dbReference>
<evidence type="ECO:0000313" key="5">
    <source>
        <dbReference type="Proteomes" id="UP001304671"/>
    </source>
</evidence>
<dbReference type="Proteomes" id="UP001304671">
    <property type="component" value="Unassembled WGS sequence"/>
</dbReference>
<accession>A0ABU5QIR3</accession>
<dbReference type="PANTHER" id="PTHR30273">
    <property type="entry name" value="PERIPLASMIC SIGNAL SENSOR AND SIGMA FACTOR ACTIVATOR FECR-RELATED"/>
    <property type="match status" value="1"/>
</dbReference>
<proteinExistence type="predicted"/>
<dbReference type="RefSeq" id="WP_323246994.1">
    <property type="nucleotide sequence ID" value="NZ_JAYFUL010000004.1"/>
</dbReference>
<feature type="domain" description="Protein FecR C-terminal" evidence="3">
    <location>
        <begin position="278"/>
        <end position="345"/>
    </location>
</feature>
<protein>
    <submittedName>
        <fullName evidence="4">FecR domain-containing protein</fullName>
    </submittedName>
</protein>
<evidence type="ECO:0000313" key="4">
    <source>
        <dbReference type="EMBL" id="MEA5256942.1"/>
    </source>
</evidence>
<dbReference type="InterPro" id="IPR006860">
    <property type="entry name" value="FecR"/>
</dbReference>
<evidence type="ECO:0000256" key="1">
    <source>
        <dbReference type="SAM" id="Phobius"/>
    </source>
</evidence>
<dbReference type="InterPro" id="IPR032508">
    <property type="entry name" value="FecR_C"/>
</dbReference>
<sequence>MYSNTERIKDLLQDPAFVNWVRQPNDQLNEHWLKWAEANPDRKSDLLLAKQFVNSLQYKNEFHLEEADKNKMFERIKAFKQEKEETERRAIEKVKFRKILFGFSAAASVIMAFVGSIYWSGNDQPAPFTITRSGNNVEVATTYKGQRTKVILPDGSIVHLNAGSSLSYPVAFSKTNRIVELVGEGFFEVVKNKKKPFIVETGKVKTQVLGTSFNVRAYANEKIVQVAVVTGKVKMEEKLSGNAQYLTPNEMGTLDNSSVIHKDKVDLEKATSWKKGVLMFDGDNFTDVFAKLEIWYGVNIIVLPNVELKGHYSGEFQQESLENVMQGISFTSGFKYEIAGKTILIHN</sequence>
<keyword evidence="1" id="KW-0812">Transmembrane</keyword>
<dbReference type="Pfam" id="PF16344">
    <property type="entry name" value="FecR_C"/>
    <property type="match status" value="1"/>
</dbReference>
<gene>
    <name evidence="4" type="ORF">VB264_04040</name>
</gene>
<comment type="caution">
    <text evidence="4">The sequence shown here is derived from an EMBL/GenBank/DDBJ whole genome shotgun (WGS) entry which is preliminary data.</text>
</comment>
<keyword evidence="1" id="KW-0472">Membrane</keyword>
<name>A0ABU5QIR3_9BACT</name>
<dbReference type="PIRSF" id="PIRSF018266">
    <property type="entry name" value="FecR"/>
    <property type="match status" value="1"/>
</dbReference>